<dbReference type="InterPro" id="IPR023606">
    <property type="entry name" value="CoA-Trfase_III_dom_1_sf"/>
</dbReference>
<dbReference type="InterPro" id="IPR044855">
    <property type="entry name" value="CoA-Trfase_III_dom3_sf"/>
</dbReference>
<evidence type="ECO:0000313" key="3">
    <source>
        <dbReference type="Proteomes" id="UP000632222"/>
    </source>
</evidence>
<sequence length="386" mass="42121">MHLPLTGIRVADFTRVLTGPYCTMLLGDLGADVIKIEPPQGDDTRSWTPPAKGTEATYFLSVNRNKRSVVLNLKDPQDLQIARKLIASSDVLVENYRPGTMEKLGLGYETLKALKPRLIYAAISGFGQTGPYASLSGYDVIAQGMGGLMSYTGAPDGEPMKLGVAVADVFAGSLLTQAICAVLYEREKTGMGRRIDVNLLEGMLSLGTYQISRYLNASEVAERLGNEHRSIVPYGMFACKDGHFNLAVGNDALWLKFCQALSFEDLLTAQHASNAGRVQHREALMPELLRRFAGLTRAELLEKLQQAGVPCGPVYDVREALEDLHITARGVVQEVPHHTLGTVKTTAPPWELDGMHPPVRQAPPTLGQHTEEILEELENAGLPEHP</sequence>
<reference evidence="3" key="1">
    <citation type="journal article" date="2019" name="Int. J. Syst. Evol. Microbiol.">
        <title>The Global Catalogue of Microorganisms (GCM) 10K type strain sequencing project: providing services to taxonomists for standard genome sequencing and annotation.</title>
        <authorList>
            <consortium name="The Broad Institute Genomics Platform"/>
            <consortium name="The Broad Institute Genome Sequencing Center for Infectious Disease"/>
            <person name="Wu L."/>
            <person name="Ma J."/>
        </authorList>
    </citation>
    <scope>NUCLEOTIDE SEQUENCE [LARGE SCALE GENOMIC DNA]</scope>
    <source>
        <strain evidence="3">JCM 14370</strain>
    </source>
</reference>
<dbReference type="EMBL" id="BMOD01000020">
    <property type="protein sequence ID" value="GGJ49382.1"/>
    <property type="molecule type" value="Genomic_DNA"/>
</dbReference>
<dbReference type="InterPro" id="IPR003673">
    <property type="entry name" value="CoA-Trfase_fam_III"/>
</dbReference>
<accession>A0ABQ2D9A2</accession>
<name>A0ABQ2D9A2_9DEIO</name>
<dbReference type="Gene3D" id="3.40.50.10540">
    <property type="entry name" value="Crotonobetainyl-coa:carnitine coa-transferase, domain 1"/>
    <property type="match status" value="1"/>
</dbReference>
<keyword evidence="3" id="KW-1185">Reference proteome</keyword>
<dbReference type="RefSeq" id="WP_189005655.1">
    <property type="nucleotide sequence ID" value="NZ_BMOD01000020.1"/>
</dbReference>
<protein>
    <submittedName>
        <fullName evidence="2">CoA transferase</fullName>
    </submittedName>
</protein>
<dbReference type="Pfam" id="PF02515">
    <property type="entry name" value="CoA_transf_3"/>
    <property type="match status" value="1"/>
</dbReference>
<evidence type="ECO:0000256" key="1">
    <source>
        <dbReference type="ARBA" id="ARBA00022679"/>
    </source>
</evidence>
<gene>
    <name evidence="2" type="ORF">GCM10008938_39200</name>
</gene>
<evidence type="ECO:0000313" key="2">
    <source>
        <dbReference type="EMBL" id="GGJ49382.1"/>
    </source>
</evidence>
<dbReference type="Gene3D" id="3.30.1540.10">
    <property type="entry name" value="formyl-coa transferase, domain 3"/>
    <property type="match status" value="1"/>
</dbReference>
<dbReference type="Proteomes" id="UP000632222">
    <property type="component" value="Unassembled WGS sequence"/>
</dbReference>
<dbReference type="PANTHER" id="PTHR48207:SF3">
    <property type="entry name" value="SUCCINATE--HYDROXYMETHYLGLUTARATE COA-TRANSFERASE"/>
    <property type="match status" value="1"/>
</dbReference>
<dbReference type="GO" id="GO:0016740">
    <property type="term" value="F:transferase activity"/>
    <property type="evidence" value="ECO:0007669"/>
    <property type="project" value="UniProtKB-KW"/>
</dbReference>
<dbReference type="SUPFAM" id="SSF89796">
    <property type="entry name" value="CoA-transferase family III (CaiB/BaiF)"/>
    <property type="match status" value="1"/>
</dbReference>
<dbReference type="InterPro" id="IPR050483">
    <property type="entry name" value="CoA-transferase_III_domain"/>
</dbReference>
<comment type="caution">
    <text evidence="2">The sequence shown here is derived from an EMBL/GenBank/DDBJ whole genome shotgun (WGS) entry which is preliminary data.</text>
</comment>
<dbReference type="PANTHER" id="PTHR48207">
    <property type="entry name" value="SUCCINATE--HYDROXYMETHYLGLUTARATE COA-TRANSFERASE"/>
    <property type="match status" value="1"/>
</dbReference>
<organism evidence="2 3">
    <name type="scientific">Deinococcus roseus</name>
    <dbReference type="NCBI Taxonomy" id="392414"/>
    <lineage>
        <taxon>Bacteria</taxon>
        <taxon>Thermotogati</taxon>
        <taxon>Deinococcota</taxon>
        <taxon>Deinococci</taxon>
        <taxon>Deinococcales</taxon>
        <taxon>Deinococcaceae</taxon>
        <taxon>Deinococcus</taxon>
    </lineage>
</organism>
<keyword evidence="1 2" id="KW-0808">Transferase</keyword>
<proteinExistence type="predicted"/>